<feature type="transmembrane region" description="Helical" evidence="5">
    <location>
        <begin position="61"/>
        <end position="79"/>
    </location>
</feature>
<accession>A0A518E2Y8</accession>
<dbReference type="AlphaFoldDB" id="A0A518E2Y8"/>
<dbReference type="Pfam" id="PF02674">
    <property type="entry name" value="Colicin_V"/>
    <property type="match status" value="1"/>
</dbReference>
<evidence type="ECO:0000313" key="7">
    <source>
        <dbReference type="Proteomes" id="UP000317648"/>
    </source>
</evidence>
<comment type="subcellular location">
    <subcellularLocation>
        <location evidence="1">Membrane</location>
        <topology evidence="1">Multi-pass membrane protein</topology>
    </subcellularLocation>
</comment>
<evidence type="ECO:0000256" key="3">
    <source>
        <dbReference type="ARBA" id="ARBA00022989"/>
    </source>
</evidence>
<keyword evidence="7" id="KW-1185">Reference proteome</keyword>
<dbReference type="EMBL" id="CP036433">
    <property type="protein sequence ID" value="QDU98451.1"/>
    <property type="molecule type" value="Genomic_DNA"/>
</dbReference>
<protein>
    <submittedName>
        <fullName evidence="6">Colicin V production protein</fullName>
    </submittedName>
</protein>
<organism evidence="6 7">
    <name type="scientific">Lignipirellula cremea</name>
    <dbReference type="NCBI Taxonomy" id="2528010"/>
    <lineage>
        <taxon>Bacteria</taxon>
        <taxon>Pseudomonadati</taxon>
        <taxon>Planctomycetota</taxon>
        <taxon>Planctomycetia</taxon>
        <taxon>Pirellulales</taxon>
        <taxon>Pirellulaceae</taxon>
        <taxon>Lignipirellula</taxon>
    </lineage>
</organism>
<gene>
    <name evidence="6" type="ORF">Pla8534_63190</name>
</gene>
<feature type="transmembrane region" description="Helical" evidence="5">
    <location>
        <begin position="100"/>
        <end position="122"/>
    </location>
</feature>
<dbReference type="PANTHER" id="PTHR37306:SF1">
    <property type="entry name" value="COLICIN V PRODUCTION PROTEIN"/>
    <property type="match status" value="1"/>
</dbReference>
<dbReference type="KEGG" id="lcre:Pla8534_63190"/>
<keyword evidence="4 5" id="KW-0472">Membrane</keyword>
<evidence type="ECO:0000256" key="2">
    <source>
        <dbReference type="ARBA" id="ARBA00022692"/>
    </source>
</evidence>
<dbReference type="InterPro" id="IPR003825">
    <property type="entry name" value="Colicin-V_CvpA"/>
</dbReference>
<name>A0A518E2Y8_9BACT</name>
<evidence type="ECO:0000256" key="4">
    <source>
        <dbReference type="ARBA" id="ARBA00023136"/>
    </source>
</evidence>
<evidence type="ECO:0000256" key="5">
    <source>
        <dbReference type="SAM" id="Phobius"/>
    </source>
</evidence>
<dbReference type="PANTHER" id="PTHR37306">
    <property type="entry name" value="COLICIN V PRODUCTION PROTEIN"/>
    <property type="match status" value="1"/>
</dbReference>
<dbReference type="GO" id="GO:0009403">
    <property type="term" value="P:toxin biosynthetic process"/>
    <property type="evidence" value="ECO:0007669"/>
    <property type="project" value="InterPro"/>
</dbReference>
<keyword evidence="2 5" id="KW-0812">Transmembrane</keyword>
<dbReference type="RefSeq" id="WP_197442729.1">
    <property type="nucleotide sequence ID" value="NZ_CP036433.1"/>
</dbReference>
<evidence type="ECO:0000313" key="6">
    <source>
        <dbReference type="EMBL" id="QDU98451.1"/>
    </source>
</evidence>
<dbReference type="Proteomes" id="UP000317648">
    <property type="component" value="Chromosome"/>
</dbReference>
<sequence>MQIYDMIMLAVLLAAVLFGFWKGLAWQIASLSAVFLSYFVSYQFRDVVAAQLGVDEKWNSMLAMLILYVGTSLLVWLGFRVVKNGLNRMKLKEFDSQLGATLGAVKGGILCLIITFFALTLLSDAQKHQVCCSYSGYVMGRTIDRLNVLLPEEAHAAIGPYLDRLDQELEHDHSGHILAEETKPILPGLPGVPALPEQLTPNSQSGQFGQPGQFGNLQQGIDAAREAKAALDAVEATFTRQR</sequence>
<evidence type="ECO:0000256" key="1">
    <source>
        <dbReference type="ARBA" id="ARBA00004141"/>
    </source>
</evidence>
<keyword evidence="3 5" id="KW-1133">Transmembrane helix</keyword>
<proteinExistence type="predicted"/>
<reference evidence="6 7" key="1">
    <citation type="submission" date="2019-02" db="EMBL/GenBank/DDBJ databases">
        <title>Deep-cultivation of Planctomycetes and their phenomic and genomic characterization uncovers novel biology.</title>
        <authorList>
            <person name="Wiegand S."/>
            <person name="Jogler M."/>
            <person name="Boedeker C."/>
            <person name="Pinto D."/>
            <person name="Vollmers J."/>
            <person name="Rivas-Marin E."/>
            <person name="Kohn T."/>
            <person name="Peeters S.H."/>
            <person name="Heuer A."/>
            <person name="Rast P."/>
            <person name="Oberbeckmann S."/>
            <person name="Bunk B."/>
            <person name="Jeske O."/>
            <person name="Meyerdierks A."/>
            <person name="Storesund J.E."/>
            <person name="Kallscheuer N."/>
            <person name="Luecker S."/>
            <person name="Lage O.M."/>
            <person name="Pohl T."/>
            <person name="Merkel B.J."/>
            <person name="Hornburger P."/>
            <person name="Mueller R.-W."/>
            <person name="Bruemmer F."/>
            <person name="Labrenz M."/>
            <person name="Spormann A.M."/>
            <person name="Op den Camp H."/>
            <person name="Overmann J."/>
            <person name="Amann R."/>
            <person name="Jetten M.S.M."/>
            <person name="Mascher T."/>
            <person name="Medema M.H."/>
            <person name="Devos D.P."/>
            <person name="Kaster A.-K."/>
            <person name="Ovreas L."/>
            <person name="Rohde M."/>
            <person name="Galperin M.Y."/>
            <person name="Jogler C."/>
        </authorList>
    </citation>
    <scope>NUCLEOTIDE SEQUENCE [LARGE SCALE GENOMIC DNA]</scope>
    <source>
        <strain evidence="6 7">Pla85_3_4</strain>
    </source>
</reference>
<dbReference type="GO" id="GO:0016020">
    <property type="term" value="C:membrane"/>
    <property type="evidence" value="ECO:0007669"/>
    <property type="project" value="UniProtKB-SubCell"/>
</dbReference>